<keyword evidence="3" id="KW-1185">Reference proteome</keyword>
<dbReference type="Proteomes" id="UP001232117">
    <property type="component" value="Chromosome"/>
</dbReference>
<name>A0ABY8N653_9FLAO</name>
<dbReference type="Pfam" id="PF11325">
    <property type="entry name" value="DUF3127"/>
    <property type="match status" value="1"/>
</dbReference>
<organism evidence="2 3">
    <name type="scientific">Flavobacterium keumense</name>
    <dbReference type="NCBI Taxonomy" id="1306518"/>
    <lineage>
        <taxon>Bacteria</taxon>
        <taxon>Pseudomonadati</taxon>
        <taxon>Bacteroidota</taxon>
        <taxon>Flavobacteriia</taxon>
        <taxon>Flavobacteriales</taxon>
        <taxon>Flavobacteriaceae</taxon>
        <taxon>Flavobacterium</taxon>
    </lineage>
</organism>
<dbReference type="EMBL" id="CP092332">
    <property type="protein sequence ID" value="WGK93777.1"/>
    <property type="molecule type" value="Genomic_DNA"/>
</dbReference>
<evidence type="ECO:0000313" key="3">
    <source>
        <dbReference type="Proteomes" id="UP001232117"/>
    </source>
</evidence>
<reference evidence="2 3" key="2">
    <citation type="submission" date="2023-06" db="EMBL/GenBank/DDBJ databases">
        <title>Complete Genome Sequence of Flavobacterium keumense K3R-10.</title>
        <authorList>
            <person name="Jeong H."/>
            <person name="Jhang S.Y."/>
            <person name="Kim J.N."/>
        </authorList>
    </citation>
    <scope>NUCLEOTIDE SEQUENCE [LARGE SCALE GENOMIC DNA]</scope>
    <source>
        <strain evidence="2 3">K3R-10</strain>
    </source>
</reference>
<gene>
    <name evidence="2" type="ORF">MG292_06650</name>
</gene>
<proteinExistence type="predicted"/>
<accession>A0ABY8N653</accession>
<sequence length="141" mass="16107">MEITGVIKLIKPTQQVSANFVKREFVIETNDQYPQSILLELHQDRVDIIDSFTEGQEVTCSLNLRGRMWTSPQGEEKYFNTIICWKIMVPNNESVNNTQTQANPQEYPQAPKDSPFGLNPSLPSNTSVAEFNELEKDDLPF</sequence>
<evidence type="ECO:0000256" key="1">
    <source>
        <dbReference type="SAM" id="MobiDB-lite"/>
    </source>
</evidence>
<dbReference type="RefSeq" id="WP_264533494.1">
    <property type="nucleotide sequence ID" value="NZ_CP092332.1"/>
</dbReference>
<reference evidence="2 3" key="1">
    <citation type="submission" date="2022-02" db="EMBL/GenBank/DDBJ databases">
        <authorList>
            <person name="Cha I.-T."/>
            <person name="Lee K.-E."/>
            <person name="Park S.-J."/>
        </authorList>
    </citation>
    <scope>NUCLEOTIDE SEQUENCE [LARGE SCALE GENOMIC DNA]</scope>
    <source>
        <strain evidence="2 3">K3R-10</strain>
    </source>
</reference>
<dbReference type="InterPro" id="IPR021474">
    <property type="entry name" value="DUF3127"/>
</dbReference>
<protein>
    <submittedName>
        <fullName evidence="2">DUF3127 domain-containing protein</fullName>
    </submittedName>
</protein>
<feature type="compositionally biased region" description="Polar residues" evidence="1">
    <location>
        <begin position="95"/>
        <end position="106"/>
    </location>
</feature>
<feature type="region of interest" description="Disordered" evidence="1">
    <location>
        <begin position="95"/>
        <end position="141"/>
    </location>
</feature>
<evidence type="ECO:0000313" key="2">
    <source>
        <dbReference type="EMBL" id="WGK93777.1"/>
    </source>
</evidence>